<sequence length="364" mass="41751">MGHQGIERTLQLLRQRAFWVGMHKDVEQWIKNCERCILTKMPNPKIHPPMKSFLATRPLEVVAVDFTLLEPASDGRENVLVITDVFTKFTQAFPTRDQKAETTAKVLLKEWFMKYGVPERLHSDQGRNFESEVIAELCRMYGVKKTRTTPHHPTGNAQCERFNRTLHELLRTLPPDKKKRWPEHLSELVYAYNVTPHATTGYSPYFLLYGVDPHLPVDALLANESHHDKNLDWLAVHQQRLKEAHEKAKEYAEQKAAKRIARHSHKVYCPSIEVGEYVYLRHRPAGRNKIQDAWSPVVYQLIDIVGTTCTVQPVEGGPTKTVNRADIRSCVNLPDTTQGHVENTVTKQTNATESHTDSCDEYDG</sequence>
<dbReference type="Gene3D" id="1.10.340.70">
    <property type="match status" value="1"/>
</dbReference>
<feature type="domain" description="Integrase catalytic" evidence="2">
    <location>
        <begin position="54"/>
        <end position="212"/>
    </location>
</feature>
<dbReference type="InterPro" id="IPR036397">
    <property type="entry name" value="RNaseH_sf"/>
</dbReference>
<dbReference type="Proteomes" id="UP000264800">
    <property type="component" value="Unplaced"/>
</dbReference>
<dbReference type="OMA" id="WIKNCER"/>
<reference evidence="3" key="2">
    <citation type="submission" date="2025-09" db="UniProtKB">
        <authorList>
            <consortium name="Ensembl"/>
        </authorList>
    </citation>
    <scope>IDENTIFICATION</scope>
</reference>
<dbReference type="SUPFAM" id="SSF53098">
    <property type="entry name" value="Ribonuclease H-like"/>
    <property type="match status" value="1"/>
</dbReference>
<organism evidence="3 4">
    <name type="scientific">Kryptolebias marmoratus</name>
    <name type="common">Mangrove killifish</name>
    <name type="synonym">Rivulus marmoratus</name>
    <dbReference type="NCBI Taxonomy" id="37003"/>
    <lineage>
        <taxon>Eukaryota</taxon>
        <taxon>Metazoa</taxon>
        <taxon>Chordata</taxon>
        <taxon>Craniata</taxon>
        <taxon>Vertebrata</taxon>
        <taxon>Euteleostomi</taxon>
        <taxon>Actinopterygii</taxon>
        <taxon>Neopterygii</taxon>
        <taxon>Teleostei</taxon>
        <taxon>Neoteleostei</taxon>
        <taxon>Acanthomorphata</taxon>
        <taxon>Ovalentaria</taxon>
        <taxon>Atherinomorphae</taxon>
        <taxon>Cyprinodontiformes</taxon>
        <taxon>Rivulidae</taxon>
        <taxon>Kryptolebias</taxon>
    </lineage>
</organism>
<dbReference type="PANTHER" id="PTHR37984">
    <property type="entry name" value="PROTEIN CBG26694"/>
    <property type="match status" value="1"/>
</dbReference>
<evidence type="ECO:0000313" key="4">
    <source>
        <dbReference type="Proteomes" id="UP000264800"/>
    </source>
</evidence>
<dbReference type="STRING" id="37003.ENSKMAP00000008492"/>
<keyword evidence="4" id="KW-1185">Reference proteome</keyword>
<dbReference type="Gene3D" id="3.30.420.10">
    <property type="entry name" value="Ribonuclease H-like superfamily/Ribonuclease H"/>
    <property type="match status" value="1"/>
</dbReference>
<dbReference type="Pfam" id="PF00665">
    <property type="entry name" value="rve"/>
    <property type="match status" value="1"/>
</dbReference>
<dbReference type="InterPro" id="IPR050951">
    <property type="entry name" value="Retrovirus_Pol_polyprotein"/>
</dbReference>
<dbReference type="Ensembl" id="ENSKMAT00000008622.1">
    <property type="protein sequence ID" value="ENSKMAP00000008492.1"/>
    <property type="gene ID" value="ENSKMAG00000006382.1"/>
</dbReference>
<accession>A0A3Q3F4I1</accession>
<dbReference type="GO" id="GO:0015074">
    <property type="term" value="P:DNA integration"/>
    <property type="evidence" value="ECO:0007669"/>
    <property type="project" value="InterPro"/>
</dbReference>
<dbReference type="InterPro" id="IPR001584">
    <property type="entry name" value="Integrase_cat-core"/>
</dbReference>
<dbReference type="AlphaFoldDB" id="A0A3Q3F4I1"/>
<protein>
    <recommendedName>
        <fullName evidence="1">Gypsy retrotransposon integrase-like protein 1</fullName>
    </recommendedName>
</protein>
<dbReference type="GO" id="GO:0003676">
    <property type="term" value="F:nucleic acid binding"/>
    <property type="evidence" value="ECO:0007669"/>
    <property type="project" value="InterPro"/>
</dbReference>
<dbReference type="InterPro" id="IPR041588">
    <property type="entry name" value="Integrase_H2C2"/>
</dbReference>
<name>A0A3Q3F4I1_KRYMA</name>
<dbReference type="PANTHER" id="PTHR37984:SF15">
    <property type="entry name" value="INTEGRASE CATALYTIC DOMAIN-CONTAINING PROTEIN"/>
    <property type="match status" value="1"/>
</dbReference>
<evidence type="ECO:0000313" key="3">
    <source>
        <dbReference type="Ensembl" id="ENSKMAP00000008492.1"/>
    </source>
</evidence>
<dbReference type="PROSITE" id="PS50994">
    <property type="entry name" value="INTEGRASE"/>
    <property type="match status" value="1"/>
</dbReference>
<reference evidence="3" key="1">
    <citation type="submission" date="2025-08" db="UniProtKB">
        <authorList>
            <consortium name="Ensembl"/>
        </authorList>
    </citation>
    <scope>IDENTIFICATION</scope>
</reference>
<dbReference type="InterPro" id="IPR012337">
    <property type="entry name" value="RNaseH-like_sf"/>
</dbReference>
<evidence type="ECO:0000256" key="1">
    <source>
        <dbReference type="ARBA" id="ARBA00039658"/>
    </source>
</evidence>
<dbReference type="FunFam" id="3.30.420.10:FF:000032">
    <property type="entry name" value="Retrovirus-related Pol polyprotein from transposon 297-like Protein"/>
    <property type="match status" value="1"/>
</dbReference>
<proteinExistence type="predicted"/>
<evidence type="ECO:0000259" key="2">
    <source>
        <dbReference type="PROSITE" id="PS50994"/>
    </source>
</evidence>
<dbReference type="Pfam" id="PF17921">
    <property type="entry name" value="Integrase_H2C2"/>
    <property type="match status" value="1"/>
</dbReference>
<dbReference type="GeneTree" id="ENSGT01000000214408"/>